<evidence type="ECO:0000313" key="2">
    <source>
        <dbReference type="EMBL" id="TNV74405.1"/>
    </source>
</evidence>
<evidence type="ECO:0000313" key="3">
    <source>
        <dbReference type="Proteomes" id="UP000785679"/>
    </source>
</evidence>
<feature type="region of interest" description="Disordered" evidence="1">
    <location>
        <begin position="365"/>
        <end position="443"/>
    </location>
</feature>
<keyword evidence="3" id="KW-1185">Reference proteome</keyword>
<protein>
    <submittedName>
        <fullName evidence="2">Uncharacterized protein</fullName>
    </submittedName>
</protein>
<feature type="compositionally biased region" description="Basic and acidic residues" evidence="1">
    <location>
        <begin position="518"/>
        <end position="528"/>
    </location>
</feature>
<feature type="compositionally biased region" description="Polar residues" evidence="1">
    <location>
        <begin position="748"/>
        <end position="758"/>
    </location>
</feature>
<feature type="region of interest" description="Disordered" evidence="1">
    <location>
        <begin position="714"/>
        <end position="776"/>
    </location>
</feature>
<dbReference type="Proteomes" id="UP000785679">
    <property type="component" value="Unassembled WGS sequence"/>
</dbReference>
<feature type="region of interest" description="Disordered" evidence="1">
    <location>
        <begin position="248"/>
        <end position="271"/>
    </location>
</feature>
<feature type="region of interest" description="Disordered" evidence="1">
    <location>
        <begin position="460"/>
        <end position="549"/>
    </location>
</feature>
<dbReference type="EMBL" id="RRYP01017043">
    <property type="protein sequence ID" value="TNV74405.1"/>
    <property type="molecule type" value="Genomic_DNA"/>
</dbReference>
<comment type="caution">
    <text evidence="2">The sequence shown here is derived from an EMBL/GenBank/DDBJ whole genome shotgun (WGS) entry which is preliminary data.</text>
</comment>
<organism evidence="2 3">
    <name type="scientific">Halteria grandinella</name>
    <dbReference type="NCBI Taxonomy" id="5974"/>
    <lineage>
        <taxon>Eukaryota</taxon>
        <taxon>Sar</taxon>
        <taxon>Alveolata</taxon>
        <taxon>Ciliophora</taxon>
        <taxon>Intramacronucleata</taxon>
        <taxon>Spirotrichea</taxon>
        <taxon>Stichotrichia</taxon>
        <taxon>Sporadotrichida</taxon>
        <taxon>Halteriidae</taxon>
        <taxon>Halteria</taxon>
    </lineage>
</organism>
<feature type="region of interest" description="Disordered" evidence="1">
    <location>
        <begin position="666"/>
        <end position="699"/>
    </location>
</feature>
<feature type="compositionally biased region" description="Polar residues" evidence="1">
    <location>
        <begin position="674"/>
        <end position="685"/>
    </location>
</feature>
<feature type="compositionally biased region" description="Polar residues" evidence="1">
    <location>
        <begin position="478"/>
        <end position="487"/>
    </location>
</feature>
<reference evidence="2" key="1">
    <citation type="submission" date="2019-06" db="EMBL/GenBank/DDBJ databases">
        <authorList>
            <person name="Zheng W."/>
        </authorList>
    </citation>
    <scope>NUCLEOTIDE SEQUENCE</scope>
    <source>
        <strain evidence="2">QDHG01</strain>
    </source>
</reference>
<accession>A0A8J8SXN2</accession>
<sequence>MKRKTEQQKYDELQFWISAKNTENADNSQNVVHPKMDKVYNQQTTSQTLSNIISSQSEVPSFMNNVHQKVELLKQLLQDPELMSAMQGQTLSDLGELTGKSTAYPGKQTSNIIYEESKDSEQFEFENEEQKSKGQMDNQVAKRNSNSKYQMIEKKQSKQSLGNAVSIQQGVKNASDSILQKVEQRPSVSKKFSTNMNLTGANRDSLILSNQFQFQEELKMGESLNNQQQPIERLQSKIPQGDFNLFGKQTTNPDSDSQMRLPQTKNSTNNLQNAPRMSFMQYNMTPKLGGKQSSNDLSTFSQVRASFSRPQLNQEQRQSIFGGFQQQQEMLQAHPSVDDLMSMMREMKEMVRDVTKLAEAQQKLFTSQQKRQEFNSGISEKSNSTTQGDSPVKKQKRKVLIEKRRSKSLTGMEFQAQQKKEQEQARKSQKKEKTSLKSSGIIRISRGDDQQTILLTKGTQKLVLRPTQENAKRPPKQVQRSLKSETPQILIEMVESQSKRASKQFRDESESSEAESFDLEKSQEKVDIKPPGSSQSKARGQARKPSISLKEALIEPKQLAKLRGRRPSLIIDVPYHHSFWHQQPKSPDNISKVSNNVKKDGGQNNPLTRSQKSFITTKTVTRINQRDQLKQTIIADSGQGRMYNPAHKETKKTQKQVFAHGIMSKFLTQRPHKVSTTQSTQQPQNKEQKSPIPLHRGDSKTSYILTKRTIIEPANQPNVVVSPPNAKPPKGKKKPKGAKRFDDFQKAGRQQTSNNLQDVNEVDSSVDSSIFYDQHH</sequence>
<feature type="compositionally biased region" description="Basic residues" evidence="1">
    <location>
        <begin position="729"/>
        <end position="738"/>
    </location>
</feature>
<feature type="compositionally biased region" description="Polar residues" evidence="1">
    <location>
        <begin position="135"/>
        <end position="145"/>
    </location>
</feature>
<feature type="compositionally biased region" description="Polar residues" evidence="1">
    <location>
        <begin position="365"/>
        <end position="389"/>
    </location>
</feature>
<feature type="region of interest" description="Disordered" evidence="1">
    <location>
        <begin position="120"/>
        <end position="145"/>
    </location>
</feature>
<evidence type="ECO:0000256" key="1">
    <source>
        <dbReference type="SAM" id="MobiDB-lite"/>
    </source>
</evidence>
<proteinExistence type="predicted"/>
<gene>
    <name evidence="2" type="ORF">FGO68_gene8387</name>
</gene>
<feature type="compositionally biased region" description="Basic and acidic residues" evidence="1">
    <location>
        <begin position="418"/>
        <end position="435"/>
    </location>
</feature>
<dbReference type="AlphaFoldDB" id="A0A8J8SXN2"/>
<name>A0A8J8SXN2_HALGN</name>